<protein>
    <recommendedName>
        <fullName evidence="3">Class I SAM-dependent methyltransferase</fullName>
    </recommendedName>
</protein>
<proteinExistence type="predicted"/>
<evidence type="ECO:0000313" key="1">
    <source>
        <dbReference type="EMBL" id="RUQ30188.1"/>
    </source>
</evidence>
<dbReference type="InterPro" id="IPR029063">
    <property type="entry name" value="SAM-dependent_MTases_sf"/>
</dbReference>
<evidence type="ECO:0000313" key="2">
    <source>
        <dbReference type="Proteomes" id="UP000267430"/>
    </source>
</evidence>
<dbReference type="Gene3D" id="3.40.50.150">
    <property type="entry name" value="Vaccinia Virus protein VP39"/>
    <property type="match status" value="1"/>
</dbReference>
<reference evidence="1 2" key="1">
    <citation type="submission" date="2018-12" db="EMBL/GenBank/DDBJ databases">
        <title>Bacillus chawlae sp. nov., Bacillus glennii sp. nov., and Bacillus saganii sp. nov. Isolated from the Vehicle Assembly Building at Kennedy Space Center where the Viking Spacecraft were Assembled.</title>
        <authorList>
            <person name="Seuylemezian A."/>
            <person name="Vaishampayan P."/>
        </authorList>
    </citation>
    <scope>NUCLEOTIDE SEQUENCE [LARGE SCALE GENOMIC DNA]</scope>
    <source>
        <strain evidence="1 2">L5</strain>
    </source>
</reference>
<accession>A0A433HPF1</accession>
<dbReference type="OrthoDB" id="9810615at2"/>
<gene>
    <name evidence="1" type="ORF">ELQ35_07520</name>
</gene>
<evidence type="ECO:0008006" key="3">
    <source>
        <dbReference type="Google" id="ProtNLM"/>
    </source>
</evidence>
<dbReference type="AlphaFoldDB" id="A0A433HPF1"/>
<name>A0A433HPF1_9BACI</name>
<comment type="caution">
    <text evidence="1">The sequence shown here is derived from an EMBL/GenBank/DDBJ whole genome shotgun (WGS) entry which is preliminary data.</text>
</comment>
<organism evidence="1 2">
    <name type="scientific">Peribacillus cavernae</name>
    <dbReference type="NCBI Taxonomy" id="1674310"/>
    <lineage>
        <taxon>Bacteria</taxon>
        <taxon>Bacillati</taxon>
        <taxon>Bacillota</taxon>
        <taxon>Bacilli</taxon>
        <taxon>Bacillales</taxon>
        <taxon>Bacillaceae</taxon>
        <taxon>Peribacillus</taxon>
    </lineage>
</organism>
<keyword evidence="2" id="KW-1185">Reference proteome</keyword>
<dbReference type="RefSeq" id="WP_126864210.1">
    <property type="nucleotide sequence ID" value="NZ_JAUSTX010000001.1"/>
</dbReference>
<dbReference type="Proteomes" id="UP000267430">
    <property type="component" value="Unassembled WGS sequence"/>
</dbReference>
<dbReference type="EMBL" id="RYZZ01000007">
    <property type="protein sequence ID" value="RUQ30188.1"/>
    <property type="molecule type" value="Genomic_DNA"/>
</dbReference>
<sequence length="102" mass="11581">MDAISQFSKSGIFNHAEKGRFTGAYYFNIEDIRPFMESKGFENLELIGSNVGAILTNEKWDYWRDRGEIELSKVKKLILEHAADPSILGISSHLLYIGKKKG</sequence>